<gene>
    <name evidence="11" type="ORF">Ahy_B09g096399</name>
</gene>
<accession>A0A444XKD2</accession>
<dbReference type="GO" id="GO:0046872">
    <property type="term" value="F:metal ion binding"/>
    <property type="evidence" value="ECO:0007669"/>
    <property type="project" value="UniProtKB-KW"/>
</dbReference>
<dbReference type="AlphaFoldDB" id="A0A444XKD2"/>
<dbReference type="Pfam" id="PF05193">
    <property type="entry name" value="Peptidase_M16_C"/>
    <property type="match status" value="1"/>
</dbReference>
<dbReference type="FunFam" id="3.30.830.10:FF:000034">
    <property type="entry name" value="presequence protease 1, chloroplastic/mitochondrial"/>
    <property type="match status" value="1"/>
</dbReference>
<organism evidence="11 12">
    <name type="scientific">Arachis hypogaea</name>
    <name type="common">Peanut</name>
    <dbReference type="NCBI Taxonomy" id="3818"/>
    <lineage>
        <taxon>Eukaryota</taxon>
        <taxon>Viridiplantae</taxon>
        <taxon>Streptophyta</taxon>
        <taxon>Embryophyta</taxon>
        <taxon>Tracheophyta</taxon>
        <taxon>Spermatophyta</taxon>
        <taxon>Magnoliopsida</taxon>
        <taxon>eudicotyledons</taxon>
        <taxon>Gunneridae</taxon>
        <taxon>Pentapetalae</taxon>
        <taxon>rosids</taxon>
        <taxon>fabids</taxon>
        <taxon>Fabales</taxon>
        <taxon>Fabaceae</taxon>
        <taxon>Papilionoideae</taxon>
        <taxon>50 kb inversion clade</taxon>
        <taxon>dalbergioids sensu lato</taxon>
        <taxon>Dalbergieae</taxon>
        <taxon>Pterocarpus clade</taxon>
        <taxon>Arachis</taxon>
    </lineage>
</organism>
<dbReference type="Pfam" id="PF00675">
    <property type="entry name" value="Peptidase_M16"/>
    <property type="match status" value="1"/>
</dbReference>
<evidence type="ECO:0000256" key="2">
    <source>
        <dbReference type="ARBA" id="ARBA00004173"/>
    </source>
</evidence>
<keyword evidence="7" id="KW-0862">Zinc</keyword>
<dbReference type="FunFam" id="3.30.830.10:FF:000029">
    <property type="entry name" value="Presequence protease 1"/>
    <property type="match status" value="1"/>
</dbReference>
<keyword evidence="5" id="KW-0479">Metal-binding</keyword>
<sequence>MERAAIVRSLSCTSMACGRYLLSRSCRTSVSSSILFPSTPKPKLSLSPSPTVRHSLQRRHWRFAPSPYLSSRKHFSLLSPRAVASPSIQSSPSSPSPEDEVALELGFEKVSEEFIPECKSKAVLFRHRKTGAEVMSVSNHDENKVFGIVFRTPPKDSTGIPHILEHSVLCGSRKYPLKEPFVELLKGSLHTFLNAFTYPDRTCYPVASTNTKDFYNLVDVYLDAVFFPRCVEDFQTFQQEGWHFELNDPSEDITYKGVVFNEMKGVYSQPDNILGRTSQQALYPDTTYGVDSGGDPQVIPKLTFEEFKEFHRKYYHPSNSRIWFYGDDDPNERLRILGEYLDMFDASSAPNESKIEPQKLFSKPVRIIEKYPASEGADLKKQHMVTLNWLLSDKPLDLETELALGFLDHLLLGTPASPLRKILLESGLGDAIVGGGVEDELLQPQFSIGLKGVSEQDIHKVEELVMTTLKKLANEGFDTDAVEASMNTIEFSLRENNTGSFPRGLSLMLRSIGKWIYDMNPFEPLKYEKPLQDLKSRLAKEGSKAVFSPLIEKFILNNPHRVTVEMQPDPEKAARDEATEKEILQKVKAGMTKEDLEELSQATHDLRLKQETPDPPEALKTVPSLSLQDIPKEPIYVPIEVGDINGVKVLQHDLFTNDVFYTELVFDMSSLKQELLPLVPLFCQSLLEMGTKDLTFVQLNQLIGRKTGGISVYPFTSSVRGKDDPCSHMIVRGKAMAGRAEDLYDLINTILQDVQFEDQQRFKQFVSQSRARMENRLRGSGHGIAAARMDAKLNTAGWMSEKMGGLSYLEFLRTLEERVDQDWVNISSSLEEIRKSVFSKQGCLINITADGKNLANTEKAVGKFVDLLPTRSPITTTNWSATLPLTNEAIVIPTQVNYVGKAANIYDSGYKLSGSAYVISKYISNTWLWDRVRVSGGAYGGFCDFDTHSGVFSFLSYRDPNLLKTLDVYDGTGDFLRELEMDNDTLTKAIIGTIGDVDSYQLPDAKGYSSMLRYLLGITEEERQRRREEILSTSLKDFKEFVDAMEAVKDKGVTVAVASPEDVDAANKERFNFFQVKKAL</sequence>
<evidence type="ECO:0000256" key="9">
    <source>
        <dbReference type="ARBA" id="ARBA00023128"/>
    </source>
</evidence>
<dbReference type="InterPro" id="IPR011249">
    <property type="entry name" value="Metalloenz_LuxS/M16"/>
</dbReference>
<keyword evidence="12" id="KW-1185">Reference proteome</keyword>
<comment type="caution">
    <text evidence="11">The sequence shown here is derived from an EMBL/GenBank/DDBJ whole genome shotgun (WGS) entry which is preliminary data.</text>
</comment>
<evidence type="ECO:0000256" key="3">
    <source>
        <dbReference type="ARBA" id="ARBA00007575"/>
    </source>
</evidence>
<evidence type="ECO:0000256" key="8">
    <source>
        <dbReference type="ARBA" id="ARBA00023049"/>
    </source>
</evidence>
<comment type="cofactor">
    <cofactor evidence="1">
        <name>Zn(2+)</name>
        <dbReference type="ChEBI" id="CHEBI:29105"/>
    </cofactor>
</comment>
<evidence type="ECO:0000313" key="11">
    <source>
        <dbReference type="EMBL" id="RYQ90144.1"/>
    </source>
</evidence>
<feature type="domain" description="Peptidase M16C associated" evidence="10">
    <location>
        <begin position="566"/>
        <end position="815"/>
    </location>
</feature>
<dbReference type="PANTHER" id="PTHR43016">
    <property type="entry name" value="PRESEQUENCE PROTEASE"/>
    <property type="match status" value="1"/>
</dbReference>
<evidence type="ECO:0000256" key="4">
    <source>
        <dbReference type="ARBA" id="ARBA00022670"/>
    </source>
</evidence>
<evidence type="ECO:0000256" key="1">
    <source>
        <dbReference type="ARBA" id="ARBA00001947"/>
    </source>
</evidence>
<dbReference type="FunFam" id="3.30.830.10:FF:000009">
    <property type="entry name" value="Presequence protease, mitochondrial"/>
    <property type="match status" value="1"/>
</dbReference>
<keyword evidence="8" id="KW-0482">Metalloprotease</keyword>
<dbReference type="InterPro" id="IPR007863">
    <property type="entry name" value="Peptidase_M16_C"/>
</dbReference>
<dbReference type="GO" id="GO:0016485">
    <property type="term" value="P:protein processing"/>
    <property type="evidence" value="ECO:0007669"/>
    <property type="project" value="TreeGrafter"/>
</dbReference>
<dbReference type="PANTHER" id="PTHR43016:SF13">
    <property type="entry name" value="PRESEQUENCE PROTEASE, MITOCHONDRIAL"/>
    <property type="match status" value="1"/>
</dbReference>
<comment type="similarity">
    <text evidence="3">Belongs to the peptidase M16 family. PreP subfamily.</text>
</comment>
<evidence type="ECO:0000256" key="7">
    <source>
        <dbReference type="ARBA" id="ARBA00022833"/>
    </source>
</evidence>
<evidence type="ECO:0000256" key="5">
    <source>
        <dbReference type="ARBA" id="ARBA00022723"/>
    </source>
</evidence>
<dbReference type="GO" id="GO:0009507">
    <property type="term" value="C:chloroplast"/>
    <property type="evidence" value="ECO:0007669"/>
    <property type="project" value="TreeGrafter"/>
</dbReference>
<dbReference type="GO" id="GO:0004222">
    <property type="term" value="F:metalloendopeptidase activity"/>
    <property type="evidence" value="ECO:0007669"/>
    <property type="project" value="TreeGrafter"/>
</dbReference>
<proteinExistence type="inferred from homology"/>
<evidence type="ECO:0000313" key="12">
    <source>
        <dbReference type="Proteomes" id="UP000289738"/>
    </source>
</evidence>
<dbReference type="Pfam" id="PF08367">
    <property type="entry name" value="M16C_assoc"/>
    <property type="match status" value="1"/>
</dbReference>
<dbReference type="Proteomes" id="UP000289738">
    <property type="component" value="Chromosome B09"/>
</dbReference>
<dbReference type="InterPro" id="IPR011765">
    <property type="entry name" value="Pept_M16_N"/>
</dbReference>
<name>A0A444XKD2_ARAHY</name>
<dbReference type="InterPro" id="IPR055130">
    <property type="entry name" value="PreP_C"/>
</dbReference>
<dbReference type="SUPFAM" id="SSF63411">
    <property type="entry name" value="LuxS/MPP-like metallohydrolase"/>
    <property type="match status" value="4"/>
</dbReference>
<keyword evidence="6" id="KW-0378">Hydrolase</keyword>
<dbReference type="Pfam" id="PF22516">
    <property type="entry name" value="PreP_C"/>
    <property type="match status" value="1"/>
</dbReference>
<reference evidence="11 12" key="1">
    <citation type="submission" date="2019-01" db="EMBL/GenBank/DDBJ databases">
        <title>Sequencing of cultivated peanut Arachis hypogaea provides insights into genome evolution and oil improvement.</title>
        <authorList>
            <person name="Chen X."/>
        </authorList>
    </citation>
    <scope>NUCLEOTIDE SEQUENCE [LARGE SCALE GENOMIC DNA]</scope>
    <source>
        <strain evidence="12">cv. Fuhuasheng</strain>
        <tissue evidence="11">Leaves</tissue>
    </source>
</reference>
<keyword evidence="9" id="KW-0496">Mitochondrion</keyword>
<dbReference type="SMART" id="SM01264">
    <property type="entry name" value="M16C_associated"/>
    <property type="match status" value="1"/>
</dbReference>
<evidence type="ECO:0000256" key="6">
    <source>
        <dbReference type="ARBA" id="ARBA00022801"/>
    </source>
</evidence>
<keyword evidence="4" id="KW-0645">Protease</keyword>
<dbReference type="InterPro" id="IPR013578">
    <property type="entry name" value="Peptidase_M16C_assoc"/>
</dbReference>
<protein>
    <recommendedName>
        <fullName evidence="10">Peptidase M16C associated domain-containing protein</fullName>
    </recommendedName>
</protein>
<comment type="subcellular location">
    <subcellularLocation>
        <location evidence="2">Mitochondrion</location>
    </subcellularLocation>
</comment>
<evidence type="ECO:0000259" key="10">
    <source>
        <dbReference type="SMART" id="SM01264"/>
    </source>
</evidence>
<dbReference type="EMBL" id="SDMP01000019">
    <property type="protein sequence ID" value="RYQ90144.1"/>
    <property type="molecule type" value="Genomic_DNA"/>
</dbReference>
<dbReference type="GO" id="GO:0005739">
    <property type="term" value="C:mitochondrion"/>
    <property type="evidence" value="ECO:0007669"/>
    <property type="project" value="UniProtKB-SubCell"/>
</dbReference>
<dbReference type="Gene3D" id="3.30.830.10">
    <property type="entry name" value="Metalloenzyme, LuxS/M16 peptidase-like"/>
    <property type="match status" value="4"/>
</dbReference>